<name>A0A0P0Z9Y9_9HYPH</name>
<sequence length="72" mass="8036">MDQNDALKEVQRCADALTKAMNAAEQQGLHVDIEVVERAPGGQRPEGRYVLVHRHEADTGIRPENLHSANDY</sequence>
<protein>
    <submittedName>
        <fullName evidence="1">Histidine triad (HIT) protein</fullName>
    </submittedName>
</protein>
<reference evidence="1" key="1">
    <citation type="journal article" date="2015" name="Proc. Natl. Acad. Sci. U.S.A.">
        <title>Bacterial clade with the ribosomal RNA operon on a small plasmid rather than the chromosome.</title>
        <authorList>
            <person name="Anda M."/>
            <person name="Ohtsubo Y."/>
            <person name="Okubo T."/>
            <person name="Sugawara M."/>
            <person name="Nagata Y."/>
            <person name="Tsuda M."/>
            <person name="Minamisawa K."/>
            <person name="Mitsui H."/>
        </authorList>
    </citation>
    <scope>NUCLEOTIDE SEQUENCE</scope>
    <source>
        <strain evidence="1">DSM 15513</strain>
    </source>
</reference>
<dbReference type="OrthoDB" id="9950785at2"/>
<proteinExistence type="predicted"/>
<dbReference type="EMBL" id="LC066397">
    <property type="protein sequence ID" value="BAT31410.1"/>
    <property type="molecule type" value="Genomic_DNA"/>
</dbReference>
<accession>A0A0P0Z9Y9</accession>
<dbReference type="AlphaFoldDB" id="A0A0P0Z9Y9"/>
<dbReference type="RefSeq" id="WP_148227454.1">
    <property type="nucleotide sequence ID" value="NZ_BBWO01000005.1"/>
</dbReference>
<evidence type="ECO:0000313" key="1">
    <source>
        <dbReference type="EMBL" id="BAT31410.1"/>
    </source>
</evidence>
<organism evidence="1">
    <name type="scientific">Fulvimarina pelagi</name>
    <dbReference type="NCBI Taxonomy" id="217511"/>
    <lineage>
        <taxon>Bacteria</taxon>
        <taxon>Pseudomonadati</taxon>
        <taxon>Pseudomonadota</taxon>
        <taxon>Alphaproteobacteria</taxon>
        <taxon>Hyphomicrobiales</taxon>
        <taxon>Aurantimonadaceae</taxon>
        <taxon>Fulvimarina</taxon>
    </lineage>
</organism>